<dbReference type="Proteomes" id="UP000220102">
    <property type="component" value="Unassembled WGS sequence"/>
</dbReference>
<dbReference type="EC" id="6.3.5.7" evidence="3 10"/>
<dbReference type="HAMAP" id="MF_00120">
    <property type="entry name" value="GatA"/>
    <property type="match status" value="1"/>
</dbReference>
<dbReference type="GO" id="GO:0005524">
    <property type="term" value="F:ATP binding"/>
    <property type="evidence" value="ECO:0007669"/>
    <property type="project" value="UniProtKB-KW"/>
</dbReference>
<evidence type="ECO:0000256" key="6">
    <source>
        <dbReference type="ARBA" id="ARBA00022741"/>
    </source>
</evidence>
<keyword evidence="8 10" id="KW-0648">Protein biosynthesis</keyword>
<dbReference type="PANTHER" id="PTHR11895:SF7">
    <property type="entry name" value="GLUTAMYL-TRNA(GLN) AMIDOTRANSFERASE SUBUNIT A, MITOCHONDRIAL"/>
    <property type="match status" value="1"/>
</dbReference>
<accession>A0A2A8CXR5</accession>
<comment type="similarity">
    <text evidence="1 10">Belongs to the amidase family. GatA subfamily.</text>
</comment>
<dbReference type="InterPro" id="IPR004412">
    <property type="entry name" value="GatA"/>
</dbReference>
<keyword evidence="11" id="KW-0175">Coiled coil</keyword>
<keyword evidence="5 10" id="KW-0436">Ligase</keyword>
<dbReference type="GO" id="GO:0050567">
    <property type="term" value="F:glutaminyl-tRNA synthase (glutamine-hydrolyzing) activity"/>
    <property type="evidence" value="ECO:0007669"/>
    <property type="project" value="UniProtKB-UniRule"/>
</dbReference>
<dbReference type="EMBL" id="PDEQ01000004">
    <property type="protein sequence ID" value="PEN13367.1"/>
    <property type="molecule type" value="Genomic_DNA"/>
</dbReference>
<comment type="subunit">
    <text evidence="2 10">Heterotrimer of A, B and C subunits.</text>
</comment>
<evidence type="ECO:0000256" key="11">
    <source>
        <dbReference type="SAM" id="Coils"/>
    </source>
</evidence>
<keyword evidence="14" id="KW-1185">Reference proteome</keyword>
<name>A0A2A8CXR5_9BACT</name>
<keyword evidence="7 10" id="KW-0067">ATP-binding</keyword>
<dbReference type="GO" id="GO:0016740">
    <property type="term" value="F:transferase activity"/>
    <property type="evidence" value="ECO:0007669"/>
    <property type="project" value="UniProtKB-KW"/>
</dbReference>
<evidence type="ECO:0000256" key="2">
    <source>
        <dbReference type="ARBA" id="ARBA00011123"/>
    </source>
</evidence>
<feature type="active site" description="Acyl-ester intermediate" evidence="10">
    <location>
        <position position="175"/>
    </location>
</feature>
<dbReference type="PROSITE" id="PS00571">
    <property type="entry name" value="AMIDASES"/>
    <property type="match status" value="1"/>
</dbReference>
<dbReference type="OrthoDB" id="9811471at2"/>
<dbReference type="InterPro" id="IPR036928">
    <property type="entry name" value="AS_sf"/>
</dbReference>
<comment type="function">
    <text evidence="10">Allows the formation of correctly charged Gln-tRNA(Gln) through the transamidation of misacylated Glu-tRNA(Gln) in organisms which lack glutaminyl-tRNA synthetase. The reaction takes place in the presence of glutamine and ATP through an activated gamma-phospho-Glu-tRNA(Gln).</text>
</comment>
<dbReference type="Pfam" id="PF01425">
    <property type="entry name" value="Amidase"/>
    <property type="match status" value="1"/>
</dbReference>
<dbReference type="RefSeq" id="WP_098075287.1">
    <property type="nucleotide sequence ID" value="NZ_PDEQ01000004.1"/>
</dbReference>
<gene>
    <name evidence="10" type="primary">gatA</name>
    <name evidence="13" type="ORF">CRI94_08550</name>
</gene>
<comment type="caution">
    <text evidence="13">The sequence shown here is derived from an EMBL/GenBank/DDBJ whole genome shotgun (WGS) entry which is preliminary data.</text>
</comment>
<reference evidence="13 14" key="1">
    <citation type="submission" date="2017-10" db="EMBL/GenBank/DDBJ databases">
        <title>Draft genome of Longibacter Salinarum.</title>
        <authorList>
            <person name="Goh K.M."/>
            <person name="Shamsir M.S."/>
            <person name="Lim S.W."/>
        </authorList>
    </citation>
    <scope>NUCLEOTIDE SEQUENCE [LARGE SCALE GENOMIC DNA]</scope>
    <source>
        <strain evidence="13 14">KCTC 52045</strain>
    </source>
</reference>
<comment type="catalytic activity">
    <reaction evidence="9 10">
        <text>L-glutamyl-tRNA(Gln) + L-glutamine + ATP + H2O = L-glutaminyl-tRNA(Gln) + L-glutamate + ADP + phosphate + H(+)</text>
        <dbReference type="Rhea" id="RHEA:17521"/>
        <dbReference type="Rhea" id="RHEA-COMP:9681"/>
        <dbReference type="Rhea" id="RHEA-COMP:9684"/>
        <dbReference type="ChEBI" id="CHEBI:15377"/>
        <dbReference type="ChEBI" id="CHEBI:15378"/>
        <dbReference type="ChEBI" id="CHEBI:29985"/>
        <dbReference type="ChEBI" id="CHEBI:30616"/>
        <dbReference type="ChEBI" id="CHEBI:43474"/>
        <dbReference type="ChEBI" id="CHEBI:58359"/>
        <dbReference type="ChEBI" id="CHEBI:78520"/>
        <dbReference type="ChEBI" id="CHEBI:78521"/>
        <dbReference type="ChEBI" id="CHEBI:456216"/>
        <dbReference type="EC" id="6.3.5.7"/>
    </reaction>
</comment>
<dbReference type="PANTHER" id="PTHR11895">
    <property type="entry name" value="TRANSAMIDASE"/>
    <property type="match status" value="1"/>
</dbReference>
<evidence type="ECO:0000256" key="10">
    <source>
        <dbReference type="HAMAP-Rule" id="MF_00120"/>
    </source>
</evidence>
<keyword evidence="13" id="KW-0808">Transferase</keyword>
<evidence type="ECO:0000256" key="7">
    <source>
        <dbReference type="ARBA" id="ARBA00022840"/>
    </source>
</evidence>
<organism evidence="13 14">
    <name type="scientific">Longibacter salinarum</name>
    <dbReference type="NCBI Taxonomy" id="1850348"/>
    <lineage>
        <taxon>Bacteria</taxon>
        <taxon>Pseudomonadati</taxon>
        <taxon>Rhodothermota</taxon>
        <taxon>Rhodothermia</taxon>
        <taxon>Rhodothermales</taxon>
        <taxon>Salisaetaceae</taxon>
        <taxon>Longibacter</taxon>
    </lineage>
</organism>
<evidence type="ECO:0000256" key="1">
    <source>
        <dbReference type="ARBA" id="ARBA00008069"/>
    </source>
</evidence>
<evidence type="ECO:0000256" key="4">
    <source>
        <dbReference type="ARBA" id="ARBA00014428"/>
    </source>
</evidence>
<feature type="coiled-coil region" evidence="11">
    <location>
        <begin position="333"/>
        <end position="367"/>
    </location>
</feature>
<dbReference type="GO" id="GO:0030956">
    <property type="term" value="C:glutamyl-tRNA(Gln) amidotransferase complex"/>
    <property type="evidence" value="ECO:0007669"/>
    <property type="project" value="InterPro"/>
</dbReference>
<dbReference type="InterPro" id="IPR000120">
    <property type="entry name" value="Amidase"/>
</dbReference>
<keyword evidence="6 10" id="KW-0547">Nucleotide-binding</keyword>
<dbReference type="SUPFAM" id="SSF75304">
    <property type="entry name" value="Amidase signature (AS) enzymes"/>
    <property type="match status" value="1"/>
</dbReference>
<sequence>MNMPTFAEAHRAIEQGETSCEELVSSFLQRIDERNEELNALLTVDRDGALNHARYLDSQRERGNARPLSGLVLAVKDNICIRGQQVTAGSKMLANFSSLYDATVIERLREAGAIFIGKANCDEFGMGSSNETSHFGPVRHPHDTEFVPGGSSGGSATAVAAGFCHIALGSDTGGSIRQPSAFCGTVGLKPTYGRVSRSGLVAYASSLDTIGPMARSVEDIATVLNIIAGEDASDSTSAPVDVPDYLEALDVTVGDTVSGLRVGIPKEYFAEGIDPDIDRMVRAQVEALEDDGAVVHEVSLPHTEHGVATYYLLATAEASSNLARYDGIRYGHRASEEDTVEVLQEQRAELKEAKQEAERNGNAQRAERIATQLKDTNSTLDALYTRSRTEGFGEEVKRRIMLGTYVLSEGYYDKYYEKAQRVRTLIRHDFDRAFESCDVLIAPTTPTPPFRLGEKTDDPLSMYLSDVFTVPASLAGVPSLSVPIGRHPSEPNLPVGMQVIGRHFDESLLLQVGQAVERINEG</sequence>
<evidence type="ECO:0000259" key="12">
    <source>
        <dbReference type="Pfam" id="PF01425"/>
    </source>
</evidence>
<dbReference type="InterPro" id="IPR023631">
    <property type="entry name" value="Amidase_dom"/>
</dbReference>
<evidence type="ECO:0000256" key="3">
    <source>
        <dbReference type="ARBA" id="ARBA00012739"/>
    </source>
</evidence>
<evidence type="ECO:0000256" key="8">
    <source>
        <dbReference type="ARBA" id="ARBA00022917"/>
    </source>
</evidence>
<dbReference type="AlphaFoldDB" id="A0A2A8CXR5"/>
<evidence type="ECO:0000256" key="9">
    <source>
        <dbReference type="ARBA" id="ARBA00047407"/>
    </source>
</evidence>
<proteinExistence type="inferred from homology"/>
<dbReference type="InterPro" id="IPR020556">
    <property type="entry name" value="Amidase_CS"/>
</dbReference>
<evidence type="ECO:0000256" key="5">
    <source>
        <dbReference type="ARBA" id="ARBA00022598"/>
    </source>
</evidence>
<dbReference type="Gene3D" id="3.90.1300.10">
    <property type="entry name" value="Amidase signature (AS) domain"/>
    <property type="match status" value="1"/>
</dbReference>
<evidence type="ECO:0000313" key="14">
    <source>
        <dbReference type="Proteomes" id="UP000220102"/>
    </source>
</evidence>
<feature type="active site" description="Charge relay system" evidence="10">
    <location>
        <position position="151"/>
    </location>
</feature>
<protein>
    <recommendedName>
        <fullName evidence="4 10">Glutamyl-tRNA(Gln) amidotransferase subunit A</fullName>
        <shortName evidence="10">Glu-ADT subunit A</shortName>
        <ecNumber evidence="3 10">6.3.5.7</ecNumber>
    </recommendedName>
</protein>
<dbReference type="GO" id="GO:0006412">
    <property type="term" value="P:translation"/>
    <property type="evidence" value="ECO:0007669"/>
    <property type="project" value="UniProtKB-UniRule"/>
</dbReference>
<evidence type="ECO:0000313" key="13">
    <source>
        <dbReference type="EMBL" id="PEN13367.1"/>
    </source>
</evidence>
<feature type="active site" description="Charge relay system" evidence="10">
    <location>
        <position position="76"/>
    </location>
</feature>
<feature type="domain" description="Amidase" evidence="12">
    <location>
        <begin position="22"/>
        <end position="510"/>
    </location>
</feature>